<evidence type="ECO:0000313" key="2">
    <source>
        <dbReference type="Proteomes" id="UP000028487"/>
    </source>
</evidence>
<dbReference type="EMBL" id="CBSV010000122">
    <property type="protein sequence ID" value="CDH01356.1"/>
    <property type="molecule type" value="Genomic_DNA"/>
</dbReference>
<sequence>MVLSDHVIDPKGSVALSGHQVSFPVFERVQSDVPYPKSVQTSALSC</sequence>
<name>A0A077NUS0_XENBV</name>
<organism evidence="1 2">
    <name type="scientific">Xenorhabdus bovienii str. feltiae Moldova</name>
    <dbReference type="NCBI Taxonomy" id="1398200"/>
    <lineage>
        <taxon>Bacteria</taxon>
        <taxon>Pseudomonadati</taxon>
        <taxon>Pseudomonadota</taxon>
        <taxon>Gammaproteobacteria</taxon>
        <taxon>Enterobacterales</taxon>
        <taxon>Morganellaceae</taxon>
        <taxon>Xenorhabdus</taxon>
    </lineage>
</organism>
<dbReference type="HOGENOM" id="CLU_3190779_0_0_6"/>
<dbReference type="Proteomes" id="UP000028487">
    <property type="component" value="Unassembled WGS sequence"/>
</dbReference>
<accession>A0A077NUS0</accession>
<dbReference type="AlphaFoldDB" id="A0A077NUS0"/>
<proteinExistence type="predicted"/>
<reference evidence="1" key="1">
    <citation type="submission" date="2013-07" db="EMBL/GenBank/DDBJ databases">
        <title>Sub-species coevolution in mutualistic symbiosis.</title>
        <authorList>
            <person name="Murfin K."/>
            <person name="Klassen J."/>
            <person name="Lee M."/>
            <person name="Forst S."/>
            <person name="Stock P."/>
            <person name="Goodrich-Blair H."/>
        </authorList>
    </citation>
    <scope>NUCLEOTIDE SEQUENCE [LARGE SCALE GENOMIC DNA]</scope>
    <source>
        <strain evidence="1">Feltiae Moldova</strain>
    </source>
</reference>
<comment type="caution">
    <text evidence="1">The sequence shown here is derived from an EMBL/GenBank/DDBJ whole genome shotgun (WGS) entry which is preliminary data.</text>
</comment>
<gene>
    <name evidence="1" type="ORF">XBFM1_2080005</name>
</gene>
<evidence type="ECO:0000313" key="1">
    <source>
        <dbReference type="EMBL" id="CDH01356.1"/>
    </source>
</evidence>
<protein>
    <submittedName>
        <fullName evidence="1">Uncharacterized protein</fullName>
    </submittedName>
</protein>